<dbReference type="RefSeq" id="WP_105327912.1">
    <property type="nucleotide sequence ID" value="NZ_PUHY01000004.1"/>
</dbReference>
<dbReference type="PANTHER" id="PTHR30161:SF1">
    <property type="entry name" value="FLAGELLAR BIOSYNTHESIS PROTEIN FLHA-RELATED"/>
    <property type="match status" value="1"/>
</dbReference>
<evidence type="ECO:0000313" key="8">
    <source>
        <dbReference type="EMBL" id="PQO39475.1"/>
    </source>
</evidence>
<dbReference type="InterPro" id="IPR001712">
    <property type="entry name" value="T3SS_FHIPEP"/>
</dbReference>
<feature type="region of interest" description="Disordered" evidence="7">
    <location>
        <begin position="468"/>
        <end position="502"/>
    </location>
</feature>
<keyword evidence="3" id="KW-1003">Cell membrane</keyword>
<dbReference type="InterPro" id="IPR042193">
    <property type="entry name" value="FHIPEP_3"/>
</dbReference>
<accession>A0A2S8G4V3</accession>
<evidence type="ECO:0000256" key="2">
    <source>
        <dbReference type="ARBA" id="ARBA00008835"/>
    </source>
</evidence>
<gene>
    <name evidence="8" type="ORF">C5Y83_01645</name>
</gene>
<evidence type="ECO:0000256" key="7">
    <source>
        <dbReference type="SAM" id="MobiDB-lite"/>
    </source>
</evidence>
<evidence type="ECO:0000256" key="5">
    <source>
        <dbReference type="ARBA" id="ARBA00022989"/>
    </source>
</evidence>
<keyword evidence="4" id="KW-0812">Transmembrane</keyword>
<evidence type="ECO:0000256" key="1">
    <source>
        <dbReference type="ARBA" id="ARBA00004651"/>
    </source>
</evidence>
<evidence type="ECO:0000256" key="4">
    <source>
        <dbReference type="ARBA" id="ARBA00022692"/>
    </source>
</evidence>
<evidence type="ECO:0008006" key="10">
    <source>
        <dbReference type="Google" id="ProtNLM"/>
    </source>
</evidence>
<comment type="subcellular location">
    <subcellularLocation>
        <location evidence="1">Cell membrane</location>
        <topology evidence="1">Multi-pass membrane protein</topology>
    </subcellularLocation>
</comment>
<dbReference type="Gene3D" id="3.40.30.60">
    <property type="entry name" value="FHIPEP family, domain 1"/>
    <property type="match status" value="1"/>
</dbReference>
<organism evidence="8 9">
    <name type="scientific">Blastopirellula marina</name>
    <dbReference type="NCBI Taxonomy" id="124"/>
    <lineage>
        <taxon>Bacteria</taxon>
        <taxon>Pseudomonadati</taxon>
        <taxon>Planctomycetota</taxon>
        <taxon>Planctomycetia</taxon>
        <taxon>Pirellulales</taxon>
        <taxon>Pirellulaceae</taxon>
        <taxon>Blastopirellula</taxon>
    </lineage>
</organism>
<proteinExistence type="inferred from homology"/>
<evidence type="ECO:0000256" key="3">
    <source>
        <dbReference type="ARBA" id="ARBA00022475"/>
    </source>
</evidence>
<dbReference type="OrthoDB" id="289180at2"/>
<keyword evidence="5" id="KW-1133">Transmembrane helix</keyword>
<comment type="caution">
    <text evidence="8">The sequence shown here is derived from an EMBL/GenBank/DDBJ whole genome shotgun (WGS) entry which is preliminary data.</text>
</comment>
<dbReference type="GO" id="GO:0009306">
    <property type="term" value="P:protein secretion"/>
    <property type="evidence" value="ECO:0007669"/>
    <property type="project" value="InterPro"/>
</dbReference>
<dbReference type="Proteomes" id="UP000238322">
    <property type="component" value="Unassembled WGS sequence"/>
</dbReference>
<dbReference type="InterPro" id="IPR042196">
    <property type="entry name" value="FHIPEP_4"/>
</dbReference>
<dbReference type="InterPro" id="IPR042194">
    <property type="entry name" value="FHIPEP_1"/>
</dbReference>
<sequence length="502" mass="56781">MDYASILARYIGREVYVSTFGHVRLRGELAAIYEDCVRLVNASTSQETEDTPWSNSWRDDEDGVNYADGSEALVHFHHIVAIRCADDELLDVPILSEPIPQSVPESIEPPPQAQVPEEEPWEPFLDVDRLTLEMGSGLVDLVHPDSSEMMQRVSAIRCHLADALGLVIPRIRLRDALDLHEQEYRVLIDQCEVARGRLGPGQYIALDMGTSSGTLQGVRGVDPTFGGPGIWISGDRQQEAEQLGYLVIDPSMLVVTHLQETLRRHAHEILTLSDVRDMLERLRESSPSEFEEIRSSPMTGSLLHAVLRRLLEEGVSIKNFSRIVEILALHGHRNQEIETLVALVRQRLGRQLVQRYLDAEGKVHAIGLERDLEGLLLQLTEEEATRQTRNWIERMVDMLRESFQRLEDQQRPVAMVVSSTLRTRMWQILAHHFPQISVLSLAEVPRTSEIYWQAILSAEEVGALEPPVKRGQHPAIASDGTYRAKGKISEHLAEELPPRRPR</sequence>
<dbReference type="GO" id="GO:0005886">
    <property type="term" value="C:plasma membrane"/>
    <property type="evidence" value="ECO:0007669"/>
    <property type="project" value="UniProtKB-SubCell"/>
</dbReference>
<keyword evidence="6" id="KW-0472">Membrane</keyword>
<dbReference type="Pfam" id="PF00771">
    <property type="entry name" value="FHIPEP"/>
    <property type="match status" value="1"/>
</dbReference>
<dbReference type="EMBL" id="PUHY01000004">
    <property type="protein sequence ID" value="PQO39475.1"/>
    <property type="molecule type" value="Genomic_DNA"/>
</dbReference>
<feature type="compositionally biased region" description="Basic and acidic residues" evidence="7">
    <location>
        <begin position="487"/>
        <end position="502"/>
    </location>
</feature>
<name>A0A2S8G4V3_9BACT</name>
<dbReference type="GO" id="GO:0044780">
    <property type="term" value="P:bacterial-type flagellum assembly"/>
    <property type="evidence" value="ECO:0007669"/>
    <property type="project" value="TreeGrafter"/>
</dbReference>
<dbReference type="Gene3D" id="3.40.50.12790">
    <property type="entry name" value="FHIPEP family, domain 4"/>
    <property type="match status" value="1"/>
</dbReference>
<reference evidence="8 9" key="1">
    <citation type="submission" date="2018-02" db="EMBL/GenBank/DDBJ databases">
        <title>Comparative genomes isolates from brazilian mangrove.</title>
        <authorList>
            <person name="Araujo J.E."/>
            <person name="Taketani R.G."/>
            <person name="Silva M.C.P."/>
            <person name="Loureco M.V."/>
            <person name="Andreote F.D."/>
        </authorList>
    </citation>
    <scope>NUCLEOTIDE SEQUENCE [LARGE SCALE GENOMIC DNA]</scope>
    <source>
        <strain evidence="8 9">Hex-1 MGV</strain>
    </source>
</reference>
<evidence type="ECO:0000313" key="9">
    <source>
        <dbReference type="Proteomes" id="UP000238322"/>
    </source>
</evidence>
<dbReference type="AlphaFoldDB" id="A0A2S8G4V3"/>
<protein>
    <recommendedName>
        <fullName evidence="10">Flagellar biosynthesis protein FlhA</fullName>
    </recommendedName>
</protein>
<dbReference type="PANTHER" id="PTHR30161">
    <property type="entry name" value="FLAGELLAR EXPORT PROTEIN, MEMBRANE FLHA SUBUNIT-RELATED"/>
    <property type="match status" value="1"/>
</dbReference>
<comment type="similarity">
    <text evidence="2">Belongs to the FHIPEP (flagella/HR/invasion proteins export pore) family.</text>
</comment>
<dbReference type="Gene3D" id="1.10.8.540">
    <property type="entry name" value="FHIPEP family, domain 3"/>
    <property type="match status" value="1"/>
</dbReference>
<evidence type="ECO:0000256" key="6">
    <source>
        <dbReference type="ARBA" id="ARBA00023136"/>
    </source>
</evidence>